<evidence type="ECO:0000313" key="1">
    <source>
        <dbReference type="Proteomes" id="UP000235220"/>
    </source>
</evidence>
<sequence length="117" mass="12897">MMERAVIWVPWERMESCCHLGSVGENGEGLCFWFRGEKMERAACVIPCRGGTWPIYMISLKETTADPSDASSVNAAQIISQVLGSRSGYLRALGHCMKPSSASSSSFRTRSNDDKTK</sequence>
<keyword evidence="1" id="KW-1185">Reference proteome</keyword>
<protein>
    <submittedName>
        <fullName evidence="2">Uncharacterized protein LOC108988433</fullName>
    </submittedName>
</protein>
<dbReference type="RefSeq" id="XP_018817241.1">
    <property type="nucleotide sequence ID" value="XM_018961696.2"/>
</dbReference>
<dbReference type="AlphaFoldDB" id="A0A2I4ECW8"/>
<reference evidence="2" key="1">
    <citation type="submission" date="2025-08" db="UniProtKB">
        <authorList>
            <consortium name="RefSeq"/>
        </authorList>
    </citation>
    <scope>IDENTIFICATION</scope>
    <source>
        <tissue evidence="2">Leaves</tissue>
    </source>
</reference>
<accession>A0A2I4ECW8</accession>
<name>A0A2I4ECW8_JUGRE</name>
<dbReference type="Gramene" id="Jr04_03430_p1">
    <property type="protein sequence ID" value="cds.Jr04_03430_p1"/>
    <property type="gene ID" value="Jr04_03430"/>
</dbReference>
<gene>
    <name evidence="2" type="primary">LOC108988433</name>
</gene>
<proteinExistence type="predicted"/>
<dbReference type="GeneID" id="108988433"/>
<dbReference type="KEGG" id="jre:108988433"/>
<evidence type="ECO:0000313" key="2">
    <source>
        <dbReference type="RefSeq" id="XP_018817241.1"/>
    </source>
</evidence>
<dbReference type="Proteomes" id="UP000235220">
    <property type="component" value="Chromosome 4"/>
</dbReference>
<organism evidence="1 2">
    <name type="scientific">Juglans regia</name>
    <name type="common">English walnut</name>
    <dbReference type="NCBI Taxonomy" id="51240"/>
    <lineage>
        <taxon>Eukaryota</taxon>
        <taxon>Viridiplantae</taxon>
        <taxon>Streptophyta</taxon>
        <taxon>Embryophyta</taxon>
        <taxon>Tracheophyta</taxon>
        <taxon>Spermatophyta</taxon>
        <taxon>Magnoliopsida</taxon>
        <taxon>eudicotyledons</taxon>
        <taxon>Gunneridae</taxon>
        <taxon>Pentapetalae</taxon>
        <taxon>rosids</taxon>
        <taxon>fabids</taxon>
        <taxon>Fagales</taxon>
        <taxon>Juglandaceae</taxon>
        <taxon>Juglans</taxon>
    </lineage>
</organism>